<comment type="caution">
    <text evidence="1">The sequence shown here is derived from an EMBL/GenBank/DDBJ whole genome shotgun (WGS) entry which is preliminary data.</text>
</comment>
<evidence type="ECO:0000313" key="2">
    <source>
        <dbReference type="Proteomes" id="UP000618952"/>
    </source>
</evidence>
<proteinExistence type="predicted"/>
<accession>A0ABR7QRT0</accession>
<evidence type="ECO:0000313" key="1">
    <source>
        <dbReference type="EMBL" id="MBC8769868.1"/>
    </source>
</evidence>
<gene>
    <name evidence="1" type="ORF">H4O18_17850</name>
</gene>
<sequence>MDTWKENNFLYRILGKLKSFLRPIYYNGTSVTVKERESALALQTILLELNNIKLISKNEDIVPS</sequence>
<dbReference type="Proteomes" id="UP000618952">
    <property type="component" value="Unassembled WGS sequence"/>
</dbReference>
<protein>
    <submittedName>
        <fullName evidence="1">Uncharacterized protein</fullName>
    </submittedName>
</protein>
<reference evidence="1 2" key="1">
    <citation type="submission" date="2020-08" db="EMBL/GenBank/DDBJ databases">
        <title>Arenibacter gaetbuli sp. nov., isolated from a sand dune.</title>
        <authorList>
            <person name="Park S."/>
            <person name="Yoon J.-H."/>
        </authorList>
    </citation>
    <scope>NUCLEOTIDE SEQUENCE [LARGE SCALE GENOMIC DNA]</scope>
    <source>
        <strain evidence="1 2">BSSL-BM3</strain>
    </source>
</reference>
<dbReference type="EMBL" id="JACLHY010000023">
    <property type="protein sequence ID" value="MBC8769868.1"/>
    <property type="molecule type" value="Genomic_DNA"/>
</dbReference>
<keyword evidence="2" id="KW-1185">Reference proteome</keyword>
<name>A0ABR7QRT0_9FLAO</name>
<organism evidence="1 2">
    <name type="scientific">Arenibacter arenosicollis</name>
    <dbReference type="NCBI Taxonomy" id="2762274"/>
    <lineage>
        <taxon>Bacteria</taxon>
        <taxon>Pseudomonadati</taxon>
        <taxon>Bacteroidota</taxon>
        <taxon>Flavobacteriia</taxon>
        <taxon>Flavobacteriales</taxon>
        <taxon>Flavobacteriaceae</taxon>
        <taxon>Arenibacter</taxon>
    </lineage>
</organism>
<dbReference type="RefSeq" id="WP_187587155.1">
    <property type="nucleotide sequence ID" value="NZ_JACLHY010000023.1"/>
</dbReference>